<accession>A0ABY5S9S9</accession>
<evidence type="ECO:0000259" key="10">
    <source>
        <dbReference type="PROSITE" id="PS50929"/>
    </source>
</evidence>
<keyword evidence="2 8" id="KW-0812">Transmembrane</keyword>
<feature type="transmembrane region" description="Helical" evidence="8">
    <location>
        <begin position="638"/>
        <end position="664"/>
    </location>
</feature>
<proteinExistence type="predicted"/>
<dbReference type="Pfam" id="PF00664">
    <property type="entry name" value="ABC_membrane"/>
    <property type="match status" value="2"/>
</dbReference>
<evidence type="ECO:0000256" key="2">
    <source>
        <dbReference type="ARBA" id="ARBA00022692"/>
    </source>
</evidence>
<evidence type="ECO:0000256" key="8">
    <source>
        <dbReference type="SAM" id="Phobius"/>
    </source>
</evidence>
<feature type="transmembrane region" description="Helical" evidence="8">
    <location>
        <begin position="15"/>
        <end position="38"/>
    </location>
</feature>
<dbReference type="InterPro" id="IPR011527">
    <property type="entry name" value="ABC1_TM_dom"/>
</dbReference>
<feature type="transmembrane region" description="Helical" evidence="8">
    <location>
        <begin position="781"/>
        <end position="800"/>
    </location>
</feature>
<dbReference type="NCBIfam" id="TIGR02868">
    <property type="entry name" value="CydC"/>
    <property type="match status" value="1"/>
</dbReference>
<keyword evidence="4" id="KW-0067">ATP-binding</keyword>
<feature type="transmembrane region" description="Helical" evidence="8">
    <location>
        <begin position="156"/>
        <end position="175"/>
    </location>
</feature>
<name>A0ABY5S9S9_9BACL</name>
<keyword evidence="5 8" id="KW-1133">Transmembrane helix</keyword>
<evidence type="ECO:0000256" key="4">
    <source>
        <dbReference type="ARBA" id="ARBA00022840"/>
    </source>
</evidence>
<dbReference type="InterPro" id="IPR014223">
    <property type="entry name" value="ABC_CydC/D"/>
</dbReference>
<evidence type="ECO:0000259" key="9">
    <source>
        <dbReference type="PROSITE" id="PS50893"/>
    </source>
</evidence>
<feature type="domain" description="ABC transporter" evidence="9">
    <location>
        <begin position="337"/>
        <end position="571"/>
    </location>
</feature>
<evidence type="ECO:0000256" key="3">
    <source>
        <dbReference type="ARBA" id="ARBA00022741"/>
    </source>
</evidence>
<keyword evidence="3" id="KW-0547">Nucleotide-binding</keyword>
<dbReference type="InterPro" id="IPR036640">
    <property type="entry name" value="ABC1_TM_sf"/>
</dbReference>
<sequence>MIKQLFKQVQGTRKLFAASVIIGVAGGLLLIVQAIYMARVTNGAFLGGQSLAALLPALYVLLGVIGLRAVLQAAGDYASTQMAQRIKSDLRLRLVRKLAELGPDYAKGERSGELINTVYEGVEQLENYLAKYLPQVALSTFIPAAVFFVVAGTDWLSAVIFAVTLPLLVILMILIGKAAKAKTDRQFQLLGRLGGHFHEMLRGLPTLKMFNRSRAQIDIIARISEEHRRSTMGTLRLAFLSAFVMELFASLSTAIVAVFLGLRLIEGEIGFEHAFLVLLLAPEFYNPVRTLGTQFHAGMNGVTAAGRIFDILNTEPPGWVEKEGAAVLPPKPEGYRIVFEGVTVQYAGEARPALSDISLTLEPGERIALVGPTGAGKSTLLDLLQGFIKPASGRILVDGIDLSQISMSWWRNQQSVLSQHPHLFHGTIGDNIRISKPDASGAEVAAAAEAAQAAAFIQALPRQYDTPLGESVRLSGGQAQRIAIARALLREAPLLMLDEPTAGLDLANEANITKTLEPLLRGRMSITAAHRLSTIRASDRIVVLAGGRIVEAGTADDLAAAGGLYADMLAAARADEDAAAERRDAEYIPAADHMRQRSEEGARALPPAAGIASPADAAPVRRRKTFVRLLQFVRPYKWWTLLAILLGFGTVATNVGLMGTSGYLIAKAALRPETVLLLYVPIVGVRFFGIARGVFRYVERLVSHDLTFRILKRLRVWLYERLEPRGVQLLENKRSGDLLGSVISDVEQLQNLYLRVIAPPVVAALTVLLGFVFMANYDLRLGMLLAGMLLTAGVVIPWLSHRIGSSGGRDFVQARSEIYEQTSDLLTGLPTLILYGQAQNMEERILTIQRRLDAHQTKQNRISAFTGGSMSLLTHLTMWLMLLAIIPLTISGHIDSYMIPALVLASFACFEAVMPLPLSFQLFGQTISAGDRLFRLADEAGDQAQLVKPAKPTNPAKPANPAPASEEVSEAGEADVRWQAQVSGLSFRYAPEEPYALRDLSLTLVQGKQIAIVGESGAGKSTLLQLLMKLRSYEEGSIAINGTELRDIAGESARAQFAVVSQNVQLFNATVAENLRLGRPEASLDELREAARVARIDETIERLPEGYDTIIGEWGAKLSGGERQRLALARALVREAPAILFDEPGTGLDPLTEQAFTSHIEPLLGEKAVLWITHKLTGLERMDEIIVLQNGTVAERGAHQELLERHGVYWKLWKLQRDRERTRELAEVR</sequence>
<feature type="transmembrane region" description="Helical" evidence="8">
    <location>
        <begin position="132"/>
        <end position="150"/>
    </location>
</feature>
<dbReference type="SMART" id="SM00382">
    <property type="entry name" value="AAA"/>
    <property type="match status" value="2"/>
</dbReference>
<protein>
    <submittedName>
        <fullName evidence="11">Thiol reductant ABC exporter subunit CydD</fullName>
    </submittedName>
</protein>
<feature type="domain" description="ABC transmembrane type-1" evidence="10">
    <location>
        <begin position="641"/>
        <end position="925"/>
    </location>
</feature>
<keyword evidence="12" id="KW-1185">Reference proteome</keyword>
<evidence type="ECO:0000313" key="11">
    <source>
        <dbReference type="EMBL" id="UVI30686.1"/>
    </source>
</evidence>
<dbReference type="PANTHER" id="PTHR24221:SF590">
    <property type="entry name" value="COMPONENT LINKED WITH THE ASSEMBLY OF CYTOCHROME' TRANSPORT TRANSMEMBRANE ATP-BINDING PROTEIN ABC TRANSPORTER CYDD-RELATED"/>
    <property type="match status" value="1"/>
</dbReference>
<dbReference type="Gene3D" id="3.40.50.300">
    <property type="entry name" value="P-loop containing nucleotide triphosphate hydrolases"/>
    <property type="match status" value="2"/>
</dbReference>
<dbReference type="CDD" id="cd18584">
    <property type="entry name" value="ABC_6TM_AarD_CydD"/>
    <property type="match status" value="1"/>
</dbReference>
<dbReference type="PROSITE" id="PS00211">
    <property type="entry name" value="ABC_TRANSPORTER_1"/>
    <property type="match status" value="2"/>
</dbReference>
<feature type="transmembrane region" description="Helical" evidence="8">
    <location>
        <begin position="752"/>
        <end position="774"/>
    </location>
</feature>
<feature type="compositionally biased region" description="Low complexity" evidence="7">
    <location>
        <begin position="948"/>
        <end position="964"/>
    </location>
</feature>
<feature type="transmembrane region" description="Helical" evidence="8">
    <location>
        <begin position="676"/>
        <end position="695"/>
    </location>
</feature>
<dbReference type="PANTHER" id="PTHR24221">
    <property type="entry name" value="ATP-BINDING CASSETTE SUB-FAMILY B"/>
    <property type="match status" value="1"/>
</dbReference>
<dbReference type="Gene3D" id="1.20.1560.10">
    <property type="entry name" value="ABC transporter type 1, transmembrane domain"/>
    <property type="match status" value="2"/>
</dbReference>
<dbReference type="InterPro" id="IPR003593">
    <property type="entry name" value="AAA+_ATPase"/>
</dbReference>
<dbReference type="Pfam" id="PF00005">
    <property type="entry name" value="ABC_tran"/>
    <property type="match status" value="2"/>
</dbReference>
<evidence type="ECO:0000256" key="7">
    <source>
        <dbReference type="SAM" id="MobiDB-lite"/>
    </source>
</evidence>
<dbReference type="PROSITE" id="PS50929">
    <property type="entry name" value="ABC_TM1F"/>
    <property type="match status" value="2"/>
</dbReference>
<gene>
    <name evidence="11" type="primary">cydD</name>
    <name evidence="11" type="ORF">L1F29_02050</name>
</gene>
<dbReference type="Proteomes" id="UP001057877">
    <property type="component" value="Chromosome"/>
</dbReference>
<dbReference type="PROSITE" id="PS50893">
    <property type="entry name" value="ABC_TRANSPORTER_2"/>
    <property type="match status" value="2"/>
</dbReference>
<feature type="transmembrane region" description="Helical" evidence="8">
    <location>
        <begin position="237"/>
        <end position="262"/>
    </location>
</feature>
<comment type="subcellular location">
    <subcellularLocation>
        <location evidence="1">Cell membrane</location>
        <topology evidence="1">Multi-pass membrane protein</topology>
    </subcellularLocation>
</comment>
<dbReference type="SUPFAM" id="SSF90123">
    <property type="entry name" value="ABC transporter transmembrane region"/>
    <property type="match status" value="2"/>
</dbReference>
<organism evidence="11 12">
    <name type="scientific">Paenibacillus spongiae</name>
    <dbReference type="NCBI Taxonomy" id="2909671"/>
    <lineage>
        <taxon>Bacteria</taxon>
        <taxon>Bacillati</taxon>
        <taxon>Bacillota</taxon>
        <taxon>Bacilli</taxon>
        <taxon>Bacillales</taxon>
        <taxon>Paenibacillaceae</taxon>
        <taxon>Paenibacillus</taxon>
    </lineage>
</organism>
<dbReference type="NCBIfam" id="TIGR02857">
    <property type="entry name" value="CydD"/>
    <property type="match status" value="1"/>
</dbReference>
<dbReference type="InterPro" id="IPR017871">
    <property type="entry name" value="ABC_transporter-like_CS"/>
</dbReference>
<feature type="domain" description="ABC transporter" evidence="9">
    <location>
        <begin position="980"/>
        <end position="1215"/>
    </location>
</feature>
<dbReference type="RefSeq" id="WP_258386751.1">
    <property type="nucleotide sequence ID" value="NZ_CP091430.1"/>
</dbReference>
<feature type="region of interest" description="Disordered" evidence="7">
    <location>
        <begin position="945"/>
        <end position="970"/>
    </location>
</feature>
<dbReference type="InterPro" id="IPR027417">
    <property type="entry name" value="P-loop_NTPase"/>
</dbReference>
<feature type="transmembrane region" description="Helical" evidence="8">
    <location>
        <begin position="50"/>
        <end position="71"/>
    </location>
</feature>
<reference evidence="11" key="1">
    <citation type="submission" date="2022-01" db="EMBL/GenBank/DDBJ databases">
        <title>Paenibacillus spongiae sp. nov., isolated from marine sponge.</title>
        <authorList>
            <person name="Li Z."/>
            <person name="Zhang M."/>
        </authorList>
    </citation>
    <scope>NUCLEOTIDE SEQUENCE</scope>
    <source>
        <strain evidence="11">PHS-Z3</strain>
    </source>
</reference>
<evidence type="ECO:0000256" key="5">
    <source>
        <dbReference type="ARBA" id="ARBA00022989"/>
    </source>
</evidence>
<dbReference type="InterPro" id="IPR003439">
    <property type="entry name" value="ABC_transporter-like_ATP-bd"/>
</dbReference>
<dbReference type="InterPro" id="IPR039421">
    <property type="entry name" value="Type_1_exporter"/>
</dbReference>
<evidence type="ECO:0000256" key="1">
    <source>
        <dbReference type="ARBA" id="ARBA00004651"/>
    </source>
</evidence>
<dbReference type="SUPFAM" id="SSF52540">
    <property type="entry name" value="P-loop containing nucleoside triphosphate hydrolases"/>
    <property type="match status" value="2"/>
</dbReference>
<feature type="transmembrane region" description="Helical" evidence="8">
    <location>
        <begin position="897"/>
        <end position="918"/>
    </location>
</feature>
<feature type="domain" description="ABC transmembrane type-1" evidence="10">
    <location>
        <begin position="17"/>
        <end position="300"/>
    </location>
</feature>
<feature type="transmembrane region" description="Helical" evidence="8">
    <location>
        <begin position="872"/>
        <end position="890"/>
    </location>
</feature>
<evidence type="ECO:0000256" key="6">
    <source>
        <dbReference type="ARBA" id="ARBA00023136"/>
    </source>
</evidence>
<keyword evidence="6 8" id="KW-0472">Membrane</keyword>
<dbReference type="CDD" id="cd18585">
    <property type="entry name" value="ABC_6TM_CydC"/>
    <property type="match status" value="1"/>
</dbReference>
<dbReference type="InterPro" id="IPR014216">
    <property type="entry name" value="ABC_transptr_CydD"/>
</dbReference>
<dbReference type="EMBL" id="CP091430">
    <property type="protein sequence ID" value="UVI30686.1"/>
    <property type="molecule type" value="Genomic_DNA"/>
</dbReference>
<evidence type="ECO:0000313" key="12">
    <source>
        <dbReference type="Proteomes" id="UP001057877"/>
    </source>
</evidence>